<protein>
    <submittedName>
        <fullName evidence="1">Uncharacterized protein</fullName>
    </submittedName>
</protein>
<proteinExistence type="predicted"/>
<evidence type="ECO:0000313" key="2">
    <source>
        <dbReference type="Proteomes" id="UP000499080"/>
    </source>
</evidence>
<keyword evidence="2" id="KW-1185">Reference proteome</keyword>
<accession>A0A4Y2EY23</accession>
<name>A0A4Y2EY23_ARAVE</name>
<dbReference type="EMBL" id="BGPR01000733">
    <property type="protein sequence ID" value="GBM33417.1"/>
    <property type="molecule type" value="Genomic_DNA"/>
</dbReference>
<sequence>MIFIWLWLSKTVSTLKEVSQKLLLTGHTHMEAEGKHDEREREKESKKVALFLPQIVAPILQLEDFLDFPSLKSEEARIERKKTQT</sequence>
<comment type="caution">
    <text evidence="1">The sequence shown here is derived from an EMBL/GenBank/DDBJ whole genome shotgun (WGS) entry which is preliminary data.</text>
</comment>
<dbReference type="AlphaFoldDB" id="A0A4Y2EY23"/>
<organism evidence="1 2">
    <name type="scientific">Araneus ventricosus</name>
    <name type="common">Orbweaver spider</name>
    <name type="synonym">Epeira ventricosa</name>
    <dbReference type="NCBI Taxonomy" id="182803"/>
    <lineage>
        <taxon>Eukaryota</taxon>
        <taxon>Metazoa</taxon>
        <taxon>Ecdysozoa</taxon>
        <taxon>Arthropoda</taxon>
        <taxon>Chelicerata</taxon>
        <taxon>Arachnida</taxon>
        <taxon>Araneae</taxon>
        <taxon>Araneomorphae</taxon>
        <taxon>Entelegynae</taxon>
        <taxon>Araneoidea</taxon>
        <taxon>Araneidae</taxon>
        <taxon>Araneus</taxon>
    </lineage>
</organism>
<gene>
    <name evidence="1" type="ORF">AVEN_31419_1</name>
</gene>
<evidence type="ECO:0000313" key="1">
    <source>
        <dbReference type="EMBL" id="GBM33417.1"/>
    </source>
</evidence>
<reference evidence="1 2" key="1">
    <citation type="journal article" date="2019" name="Sci. Rep.">
        <title>Orb-weaving spider Araneus ventricosus genome elucidates the spidroin gene catalogue.</title>
        <authorList>
            <person name="Kono N."/>
            <person name="Nakamura H."/>
            <person name="Ohtoshi R."/>
            <person name="Moran D.A.P."/>
            <person name="Shinohara A."/>
            <person name="Yoshida Y."/>
            <person name="Fujiwara M."/>
            <person name="Mori M."/>
            <person name="Tomita M."/>
            <person name="Arakawa K."/>
        </authorList>
    </citation>
    <scope>NUCLEOTIDE SEQUENCE [LARGE SCALE GENOMIC DNA]</scope>
</reference>
<dbReference type="Proteomes" id="UP000499080">
    <property type="component" value="Unassembled WGS sequence"/>
</dbReference>